<dbReference type="AlphaFoldDB" id="A0A0A9GCN4"/>
<sequence length="29" mass="2753">MIGVTAGATVGATAIHDLQGGIAVTKGDQ</sequence>
<organism evidence="1">
    <name type="scientific">Arundo donax</name>
    <name type="common">Giant reed</name>
    <name type="synonym">Donax arundinaceus</name>
    <dbReference type="NCBI Taxonomy" id="35708"/>
    <lineage>
        <taxon>Eukaryota</taxon>
        <taxon>Viridiplantae</taxon>
        <taxon>Streptophyta</taxon>
        <taxon>Embryophyta</taxon>
        <taxon>Tracheophyta</taxon>
        <taxon>Spermatophyta</taxon>
        <taxon>Magnoliopsida</taxon>
        <taxon>Liliopsida</taxon>
        <taxon>Poales</taxon>
        <taxon>Poaceae</taxon>
        <taxon>PACMAD clade</taxon>
        <taxon>Arundinoideae</taxon>
        <taxon>Arundineae</taxon>
        <taxon>Arundo</taxon>
    </lineage>
</organism>
<evidence type="ECO:0000313" key="1">
    <source>
        <dbReference type="EMBL" id="JAE18433.1"/>
    </source>
</evidence>
<accession>A0A0A9GCN4</accession>
<dbReference type="EMBL" id="GBRH01179463">
    <property type="protein sequence ID" value="JAE18433.1"/>
    <property type="molecule type" value="Transcribed_RNA"/>
</dbReference>
<reference evidence="1" key="1">
    <citation type="submission" date="2014-09" db="EMBL/GenBank/DDBJ databases">
        <authorList>
            <person name="Magalhaes I.L.F."/>
            <person name="Oliveira U."/>
            <person name="Santos F.R."/>
            <person name="Vidigal T.H.D.A."/>
            <person name="Brescovit A.D."/>
            <person name="Santos A.J."/>
        </authorList>
    </citation>
    <scope>NUCLEOTIDE SEQUENCE</scope>
    <source>
        <tissue evidence="1">Shoot tissue taken approximately 20 cm above the soil surface</tissue>
    </source>
</reference>
<name>A0A0A9GCN4_ARUDO</name>
<protein>
    <submittedName>
        <fullName evidence="1">Uncharacterized protein</fullName>
    </submittedName>
</protein>
<proteinExistence type="predicted"/>
<reference evidence="1" key="2">
    <citation type="journal article" date="2015" name="Data Brief">
        <title>Shoot transcriptome of the giant reed, Arundo donax.</title>
        <authorList>
            <person name="Barrero R.A."/>
            <person name="Guerrero F.D."/>
            <person name="Moolhuijzen P."/>
            <person name="Goolsby J.A."/>
            <person name="Tidwell J."/>
            <person name="Bellgard S.E."/>
            <person name="Bellgard M.I."/>
        </authorList>
    </citation>
    <scope>NUCLEOTIDE SEQUENCE</scope>
    <source>
        <tissue evidence="1">Shoot tissue taken approximately 20 cm above the soil surface</tissue>
    </source>
</reference>